<dbReference type="Pfam" id="PF00400">
    <property type="entry name" value="WD40"/>
    <property type="match status" value="8"/>
</dbReference>
<feature type="repeat" description="WD" evidence="3">
    <location>
        <begin position="1080"/>
        <end position="1112"/>
    </location>
</feature>
<feature type="domain" description="NB-ARC" evidence="4">
    <location>
        <begin position="94"/>
        <end position="214"/>
    </location>
</feature>
<dbReference type="PROSITE" id="PS00678">
    <property type="entry name" value="WD_REPEATS_1"/>
    <property type="match status" value="2"/>
</dbReference>
<evidence type="ECO:0000256" key="3">
    <source>
        <dbReference type="PROSITE-ProRule" id="PRU00221"/>
    </source>
</evidence>
<dbReference type="InterPro" id="IPR015943">
    <property type="entry name" value="WD40/YVTN_repeat-like_dom_sf"/>
</dbReference>
<feature type="repeat" description="WD" evidence="3">
    <location>
        <begin position="788"/>
        <end position="829"/>
    </location>
</feature>
<keyword evidence="2" id="KW-0677">Repeat</keyword>
<feature type="repeat" description="WD" evidence="3">
    <location>
        <begin position="654"/>
        <end position="695"/>
    </location>
</feature>
<dbReference type="PRINTS" id="PR00320">
    <property type="entry name" value="GPROTEINBRPT"/>
</dbReference>
<keyword evidence="1 3" id="KW-0853">WD repeat</keyword>
<organism evidence="5 6">
    <name type="scientific">Streptomyces xanthophaeus</name>
    <dbReference type="NCBI Taxonomy" id="67385"/>
    <lineage>
        <taxon>Bacteria</taxon>
        <taxon>Bacillati</taxon>
        <taxon>Actinomycetota</taxon>
        <taxon>Actinomycetes</taxon>
        <taxon>Kitasatosporales</taxon>
        <taxon>Streptomycetaceae</taxon>
        <taxon>Streptomyces</taxon>
    </lineage>
</organism>
<dbReference type="GO" id="GO:0043531">
    <property type="term" value="F:ADP binding"/>
    <property type="evidence" value="ECO:0007669"/>
    <property type="project" value="InterPro"/>
</dbReference>
<keyword evidence="6" id="KW-1185">Reference proteome</keyword>
<comment type="caution">
    <text evidence="5">The sequence shown here is derived from an EMBL/GenBank/DDBJ whole genome shotgun (WGS) entry which is preliminary data.</text>
</comment>
<dbReference type="InterPro" id="IPR001680">
    <property type="entry name" value="WD40_rpt"/>
</dbReference>
<dbReference type="InterPro" id="IPR036388">
    <property type="entry name" value="WH-like_DNA-bd_sf"/>
</dbReference>
<dbReference type="EMBL" id="BNEE01000011">
    <property type="protein sequence ID" value="GHI90434.1"/>
    <property type="molecule type" value="Genomic_DNA"/>
</dbReference>
<dbReference type="InterPro" id="IPR027417">
    <property type="entry name" value="P-loop_NTPase"/>
</dbReference>
<gene>
    <name evidence="5" type="ORF">Sxan_77980</name>
</gene>
<dbReference type="PANTHER" id="PTHR19879:SF9">
    <property type="entry name" value="TRANSCRIPTION INITIATION FACTOR TFIID SUBUNIT 5"/>
    <property type="match status" value="1"/>
</dbReference>
<feature type="repeat" description="WD" evidence="3">
    <location>
        <begin position="878"/>
        <end position="912"/>
    </location>
</feature>
<evidence type="ECO:0000256" key="2">
    <source>
        <dbReference type="ARBA" id="ARBA00022737"/>
    </source>
</evidence>
<accession>A0A919H6J2</accession>
<evidence type="ECO:0000259" key="4">
    <source>
        <dbReference type="Pfam" id="PF00931"/>
    </source>
</evidence>
<dbReference type="InterPro" id="IPR011659">
    <property type="entry name" value="WD40"/>
</dbReference>
<dbReference type="Gene3D" id="1.10.10.10">
    <property type="entry name" value="Winged helix-like DNA-binding domain superfamily/Winged helix DNA-binding domain"/>
    <property type="match status" value="1"/>
</dbReference>
<evidence type="ECO:0000313" key="6">
    <source>
        <dbReference type="Proteomes" id="UP000600026"/>
    </source>
</evidence>
<dbReference type="Proteomes" id="UP000600026">
    <property type="component" value="Unassembled WGS sequence"/>
</dbReference>
<dbReference type="SMART" id="SM00320">
    <property type="entry name" value="WD40"/>
    <property type="match status" value="12"/>
</dbReference>
<dbReference type="SUPFAM" id="SSF50978">
    <property type="entry name" value="WD40 repeat-like"/>
    <property type="match status" value="2"/>
</dbReference>
<evidence type="ECO:0000256" key="1">
    <source>
        <dbReference type="ARBA" id="ARBA00022574"/>
    </source>
</evidence>
<dbReference type="InterPro" id="IPR020472">
    <property type="entry name" value="WD40_PAC1"/>
</dbReference>
<evidence type="ECO:0000313" key="5">
    <source>
        <dbReference type="EMBL" id="GHI90434.1"/>
    </source>
</evidence>
<name>A0A919H6J2_9ACTN</name>
<dbReference type="InterPro" id="IPR002182">
    <property type="entry name" value="NB-ARC"/>
</dbReference>
<dbReference type="InterPro" id="IPR036322">
    <property type="entry name" value="WD40_repeat_dom_sf"/>
</dbReference>
<dbReference type="SUPFAM" id="SSF52540">
    <property type="entry name" value="P-loop containing nucleoside triphosphate hydrolases"/>
    <property type="match status" value="1"/>
</dbReference>
<dbReference type="Gene3D" id="1.25.40.370">
    <property type="match status" value="1"/>
</dbReference>
<proteinExistence type="predicted"/>
<protein>
    <recommendedName>
        <fullName evidence="4">NB-ARC domain-containing protein</fullName>
    </recommendedName>
</protein>
<dbReference type="Gene3D" id="2.130.10.10">
    <property type="entry name" value="YVTN repeat-like/Quinoprotein amine dehydrogenase"/>
    <property type="match status" value="4"/>
</dbReference>
<dbReference type="AlphaFoldDB" id="A0A919H6J2"/>
<dbReference type="PROSITE" id="PS50294">
    <property type="entry name" value="WD_REPEATS_REGION"/>
    <property type="match status" value="2"/>
</dbReference>
<dbReference type="Pfam" id="PF00931">
    <property type="entry name" value="NB-ARC"/>
    <property type="match status" value="1"/>
</dbReference>
<dbReference type="InterPro" id="IPR019775">
    <property type="entry name" value="WD40_repeat_CS"/>
</dbReference>
<dbReference type="PANTHER" id="PTHR19879">
    <property type="entry name" value="TRANSCRIPTION INITIATION FACTOR TFIID"/>
    <property type="match status" value="1"/>
</dbReference>
<dbReference type="PROSITE" id="PS50082">
    <property type="entry name" value="WD_REPEATS_2"/>
    <property type="match status" value="6"/>
</dbReference>
<dbReference type="PRINTS" id="PR00364">
    <property type="entry name" value="DISEASERSIST"/>
</dbReference>
<dbReference type="Pfam" id="PF07676">
    <property type="entry name" value="PD40"/>
    <property type="match status" value="1"/>
</dbReference>
<reference evidence="5" key="1">
    <citation type="submission" date="2020-09" db="EMBL/GenBank/DDBJ databases">
        <title>Whole genome shotgun sequence of Streptomyces xanthophaeus NBRC 12829.</title>
        <authorList>
            <person name="Komaki H."/>
            <person name="Tamura T."/>
        </authorList>
    </citation>
    <scope>NUCLEOTIDE SEQUENCE</scope>
    <source>
        <strain evidence="5">NBRC 12829</strain>
    </source>
</reference>
<feature type="repeat" description="WD" evidence="3">
    <location>
        <begin position="622"/>
        <end position="653"/>
    </location>
</feature>
<dbReference type="GO" id="GO:0005829">
    <property type="term" value="C:cytosol"/>
    <property type="evidence" value="ECO:0007669"/>
    <property type="project" value="UniProtKB-ARBA"/>
</dbReference>
<sequence>MVCCVAAVVWLGAMAVRDGWGEADPIASVLGATAGIAALVVTLRMSLTGRATSAGLPVSAAPAVPDWVVDRAEVRDVVTAVCRRRGGGAVGITTGLHGAGGFGKTMLANVVCADPRVRRRFRGRVYVVTIGREVRGRAAIAAKVAEVTRYLTGDARDVGQDPDLAGQHLAGLLAQQPRMLLVLDDVWEAEQLAPFLQGAPRTCVRLVTTRNPGVLPPGSRPVTVDRMSQQQALAVLTHGLDLPESISCALVDATGRWALLLRMVNQRLAAQAATGADPATAAYQLLTRLRAQGPTGADDVDAPLDLDDPKRRNAAVRASIQAATTLLPDDGARRFAELGIFAEDESIPMALVLRLWQATGRLEETRARALCKQMADLSLLSLDTGVGDGTVQVHDVVRDYQRAELVGELAAVNRTFVDSLAVDLPPVVSASDTTTPVARAWWLTESRYLQDHLIGHLADAGQTDVAQALAGDLRWIRAHLERLGPNAAIRDLDRVPTPAARTMARDLARAAHLLTPTDPPEALDAVLRSRLGPLPHWDTHHIPLTAAPATLVNRWAPPDLPDPSLMRSHTDTSHGAADVAVNAQGTWFATAGLDGTIRIRSVSTDTGIRTLGGEQNGPLGMLTIGPADAWLAAAGADGRVRVWDTASGAHVHTLTGNTSWVTALVADPSAQWLATVNRDGSAQLWSTTSWRRLRLLALPSGAQETWSSNAVLAAGTSPDGALLITVDSVGTARIWNTDVGTLLTTVTCGTGPVHAAAVSPDGRWIAIARSNGTVGLHTADTGSEIRTLSVHHRRVVALSVSPDGAWLATSSTDGQVRLWDATTGAELNDLSGIGHVRSIVFSPDRTWLAALRSDGAVRICDTSTGAGPTSGTRPVVVVRSLAISPDGTWIATTGDDGLARTWDPGTGRETGTLAGHRGHLDAVAVSPDGTMTATSARDGWVRLFNRITEQESVSSQGGRAKALAINPDNMTVITVNQNGTVDKLKFSPADEVRSGVSQGDAVAISSDGTWCALASSSRIYIYVGDGWSWEDYQCLGADREWNEWNTGVAISPDDTWLAAPQSRGTIEIWDTRSRQVLRRLSGHSGRVNAVAISPDGTMIASAGADMTIRIWDPGQETALTLMRTRSPLHVLAFGPDSRSLYVGGDQGLFGYSLESAITRRH</sequence>
<dbReference type="Gene3D" id="3.40.50.300">
    <property type="entry name" value="P-loop containing nucleotide triphosphate hydrolases"/>
    <property type="match status" value="1"/>
</dbReference>
<dbReference type="CDD" id="cd00200">
    <property type="entry name" value="WD40"/>
    <property type="match status" value="1"/>
</dbReference>
<feature type="repeat" description="WD" evidence="3">
    <location>
        <begin position="913"/>
        <end position="954"/>
    </location>
</feature>